<dbReference type="Pfam" id="PF03626">
    <property type="entry name" value="COX4_pro"/>
    <property type="match status" value="1"/>
</dbReference>
<comment type="caution">
    <text evidence="7">The sequence shown here is derived from an EMBL/GenBank/DDBJ whole genome shotgun (WGS) entry which is preliminary data.</text>
</comment>
<keyword evidence="8" id="KW-1185">Reference proteome</keyword>
<protein>
    <recommendedName>
        <fullName evidence="9">Cytochrome C oxidase subunit IV</fullName>
    </recommendedName>
</protein>
<comment type="subcellular location">
    <subcellularLocation>
        <location evidence="1">Cell membrane</location>
        <topology evidence="1">Multi-pass membrane protein</topology>
    </subcellularLocation>
</comment>
<dbReference type="RefSeq" id="WP_159764021.1">
    <property type="nucleotide sequence ID" value="NZ_WUUT01000003.1"/>
</dbReference>
<keyword evidence="4 6" id="KW-1133">Transmembrane helix</keyword>
<accession>A0A6B0T122</accession>
<evidence type="ECO:0000256" key="4">
    <source>
        <dbReference type="ARBA" id="ARBA00022989"/>
    </source>
</evidence>
<keyword evidence="3 6" id="KW-0812">Transmembrane</keyword>
<dbReference type="InterPro" id="IPR005171">
    <property type="entry name" value="Cyt_c_oxidase_su4_prok"/>
</dbReference>
<evidence type="ECO:0008006" key="9">
    <source>
        <dbReference type="Google" id="ProtNLM"/>
    </source>
</evidence>
<dbReference type="GO" id="GO:0005886">
    <property type="term" value="C:plasma membrane"/>
    <property type="evidence" value="ECO:0007669"/>
    <property type="project" value="UniProtKB-SubCell"/>
</dbReference>
<evidence type="ECO:0000256" key="6">
    <source>
        <dbReference type="SAM" id="Phobius"/>
    </source>
</evidence>
<reference evidence="7 8" key="1">
    <citation type="submission" date="2019-12" db="EMBL/GenBank/DDBJ databases">
        <title>Isolation and characterization of three novel carbon monoxide-oxidizing members of Halobacteria from salione crusts and soils.</title>
        <authorList>
            <person name="Myers M.R."/>
            <person name="King G.M."/>
        </authorList>
    </citation>
    <scope>NUCLEOTIDE SEQUENCE [LARGE SCALE GENOMIC DNA]</scope>
    <source>
        <strain evidence="7 8">WSH3</strain>
    </source>
</reference>
<organism evidence="7 8">
    <name type="scientific">Halovenus carboxidivorans</name>
    <dbReference type="NCBI Taxonomy" id="2692199"/>
    <lineage>
        <taxon>Archaea</taxon>
        <taxon>Methanobacteriati</taxon>
        <taxon>Methanobacteriota</taxon>
        <taxon>Stenosarchaea group</taxon>
        <taxon>Halobacteria</taxon>
        <taxon>Halobacteriales</taxon>
        <taxon>Haloarculaceae</taxon>
        <taxon>Halovenus</taxon>
    </lineage>
</organism>
<feature type="transmembrane region" description="Helical" evidence="6">
    <location>
        <begin position="67"/>
        <end position="87"/>
    </location>
</feature>
<evidence type="ECO:0000313" key="8">
    <source>
        <dbReference type="Proteomes" id="UP000466535"/>
    </source>
</evidence>
<dbReference type="Proteomes" id="UP000466535">
    <property type="component" value="Unassembled WGS sequence"/>
</dbReference>
<evidence type="ECO:0000313" key="7">
    <source>
        <dbReference type="EMBL" id="MXR51898.1"/>
    </source>
</evidence>
<keyword evidence="5 6" id="KW-0472">Membrane</keyword>
<feature type="transmembrane region" description="Helical" evidence="6">
    <location>
        <begin position="32"/>
        <end position="55"/>
    </location>
</feature>
<dbReference type="EMBL" id="WUUT01000003">
    <property type="protein sequence ID" value="MXR51898.1"/>
    <property type="molecule type" value="Genomic_DNA"/>
</dbReference>
<name>A0A6B0T122_9EURY</name>
<dbReference type="AlphaFoldDB" id="A0A6B0T122"/>
<evidence type="ECO:0000256" key="1">
    <source>
        <dbReference type="ARBA" id="ARBA00004651"/>
    </source>
</evidence>
<keyword evidence="2" id="KW-1003">Cell membrane</keyword>
<proteinExistence type="predicted"/>
<dbReference type="OrthoDB" id="201875at2157"/>
<evidence type="ECO:0000256" key="3">
    <source>
        <dbReference type="ARBA" id="ARBA00022692"/>
    </source>
</evidence>
<sequence>MANIKLYTIIFVALGAISTTQFVVESVLPEGLYWFGLVAILALSTMKAFAVAGWYMHLREEPRSITYLAMAGVFCVLALTAGAGYSVV</sequence>
<evidence type="ECO:0000256" key="5">
    <source>
        <dbReference type="ARBA" id="ARBA00023136"/>
    </source>
</evidence>
<evidence type="ECO:0000256" key="2">
    <source>
        <dbReference type="ARBA" id="ARBA00022475"/>
    </source>
</evidence>
<gene>
    <name evidence="7" type="ORF">GRX03_09810</name>
</gene>